<feature type="region of interest" description="Disordered" evidence="1">
    <location>
        <begin position="1"/>
        <end position="49"/>
    </location>
</feature>
<sequence length="66" mass="7306">MATSAEQEQTQEKDGGVLGGIMRGVPPDDRGVTQSENKEDISSGPSFPRNFLRNFLRIRAETEIQL</sequence>
<evidence type="ECO:0000256" key="1">
    <source>
        <dbReference type="SAM" id="MobiDB-lite"/>
    </source>
</evidence>
<name>A0AAN8P1J4_POLSC</name>
<reference evidence="2 3" key="1">
    <citation type="submission" date="2023-10" db="EMBL/GenBank/DDBJ databases">
        <title>Genomes of two closely related lineages of the louse Polyplax serrata with different host specificities.</title>
        <authorList>
            <person name="Martinu J."/>
            <person name="Tarabai H."/>
            <person name="Stefka J."/>
            <person name="Hypsa V."/>
        </authorList>
    </citation>
    <scope>NUCLEOTIDE SEQUENCE [LARGE SCALE GENOMIC DNA]</scope>
    <source>
        <strain evidence="2">HR10_N</strain>
    </source>
</reference>
<dbReference type="AlphaFoldDB" id="A0AAN8P1J4"/>
<dbReference type="Proteomes" id="UP001372834">
    <property type="component" value="Unassembled WGS sequence"/>
</dbReference>
<dbReference type="EMBL" id="JAWJWE010000043">
    <property type="protein sequence ID" value="KAK6617722.1"/>
    <property type="molecule type" value="Genomic_DNA"/>
</dbReference>
<protein>
    <submittedName>
        <fullName evidence="2">Uncharacterized protein</fullName>
    </submittedName>
</protein>
<evidence type="ECO:0000313" key="3">
    <source>
        <dbReference type="Proteomes" id="UP001372834"/>
    </source>
</evidence>
<comment type="caution">
    <text evidence="2">The sequence shown here is derived from an EMBL/GenBank/DDBJ whole genome shotgun (WGS) entry which is preliminary data.</text>
</comment>
<feature type="compositionally biased region" description="Basic and acidic residues" evidence="1">
    <location>
        <begin position="26"/>
        <end position="41"/>
    </location>
</feature>
<gene>
    <name evidence="2" type="ORF">RUM43_013950</name>
</gene>
<proteinExistence type="predicted"/>
<evidence type="ECO:0000313" key="2">
    <source>
        <dbReference type="EMBL" id="KAK6617722.1"/>
    </source>
</evidence>
<accession>A0AAN8P1J4</accession>
<organism evidence="2 3">
    <name type="scientific">Polyplax serrata</name>
    <name type="common">Common mouse louse</name>
    <dbReference type="NCBI Taxonomy" id="468196"/>
    <lineage>
        <taxon>Eukaryota</taxon>
        <taxon>Metazoa</taxon>
        <taxon>Ecdysozoa</taxon>
        <taxon>Arthropoda</taxon>
        <taxon>Hexapoda</taxon>
        <taxon>Insecta</taxon>
        <taxon>Pterygota</taxon>
        <taxon>Neoptera</taxon>
        <taxon>Paraneoptera</taxon>
        <taxon>Psocodea</taxon>
        <taxon>Troctomorpha</taxon>
        <taxon>Phthiraptera</taxon>
        <taxon>Anoplura</taxon>
        <taxon>Polyplacidae</taxon>
        <taxon>Polyplax</taxon>
    </lineage>
</organism>